<dbReference type="Gene3D" id="2.70.20.10">
    <property type="entry name" value="Topoisomerase I, domain 3"/>
    <property type="match status" value="1"/>
</dbReference>
<sequence>MSSHPMIQPASWDEPPSVLAGGMSRDRLALYKVIWNSALACTVKAPTLRHQRAVYRTPGGAVAAFASAEVVGTSLGYWRFRQDWPRMPFAEMRTSALPKGELTISLAAAVPLPGSSLGGLLRQMAARGVTTAASCASTLKEMLAPESPAGEPLLRIRTRREGRTAHIELTQHGRRCLRTWEASGLVHSNQRTNQLIEEVATQETSYRAALEEIGGGLLGPSAGDYVDAIRARWAGLSRNQLTLEKVAASTRAPKHAGLPSWLDPENSLPQNHPLRELKLSMELELAQSLPEWSAMTPKDQAAARLEWLARYCEQDGELAYSLRPHMEGLGAAFSGLRFWLTGALM</sequence>
<proteinExistence type="predicted"/>
<comment type="caution">
    <text evidence="1">The sequence shown here is derived from an EMBL/GenBank/DDBJ whole genome shotgun (WGS) entry which is preliminary data.</text>
</comment>
<dbReference type="InterPro" id="IPR023405">
    <property type="entry name" value="Topo_IA_core_domain"/>
</dbReference>
<evidence type="ECO:0000313" key="2">
    <source>
        <dbReference type="Proteomes" id="UP001606134"/>
    </source>
</evidence>
<dbReference type="RefSeq" id="WP_394416015.1">
    <property type="nucleotide sequence ID" value="NZ_JBIGIC010000014.1"/>
</dbReference>
<dbReference type="InterPro" id="IPR013825">
    <property type="entry name" value="Topo_IA_cen_sub2"/>
</dbReference>
<evidence type="ECO:0008006" key="3">
    <source>
        <dbReference type="Google" id="ProtNLM"/>
    </source>
</evidence>
<dbReference type="Gene3D" id="1.10.290.10">
    <property type="entry name" value="Topoisomerase I, domain 4"/>
    <property type="match status" value="1"/>
</dbReference>
<keyword evidence="2" id="KW-1185">Reference proteome</keyword>
<dbReference type="Gene3D" id="1.10.460.10">
    <property type="entry name" value="Topoisomerase I, domain 2"/>
    <property type="match status" value="1"/>
</dbReference>
<gene>
    <name evidence="1" type="ORF">ACG04R_23280</name>
</gene>
<protein>
    <recommendedName>
        <fullName evidence="3">MarR family transcriptional regulator</fullName>
    </recommendedName>
</protein>
<name>A0ABW7HIX1_9BURK</name>
<dbReference type="InterPro" id="IPR013826">
    <property type="entry name" value="Topo_IA_cen_sub3"/>
</dbReference>
<dbReference type="Proteomes" id="UP001606134">
    <property type="component" value="Unassembled WGS sequence"/>
</dbReference>
<evidence type="ECO:0000313" key="1">
    <source>
        <dbReference type="EMBL" id="MFG6489618.1"/>
    </source>
</evidence>
<dbReference type="EMBL" id="JBIGIC010000014">
    <property type="protein sequence ID" value="MFG6489618.1"/>
    <property type="molecule type" value="Genomic_DNA"/>
</dbReference>
<accession>A0ABW7HIX1</accession>
<dbReference type="SUPFAM" id="SSF56712">
    <property type="entry name" value="Prokaryotic type I DNA topoisomerase"/>
    <property type="match status" value="1"/>
</dbReference>
<reference evidence="1 2" key="1">
    <citation type="submission" date="2024-08" db="EMBL/GenBank/DDBJ databases">
        <authorList>
            <person name="Lu H."/>
        </authorList>
    </citation>
    <scope>NUCLEOTIDE SEQUENCE [LARGE SCALE GENOMIC DNA]</scope>
    <source>
        <strain evidence="1 2">BYS78W</strain>
    </source>
</reference>
<dbReference type="InterPro" id="IPR013824">
    <property type="entry name" value="Topo_IA_cen_sub1"/>
</dbReference>
<organism evidence="1 2">
    <name type="scientific">Pelomonas candidula</name>
    <dbReference type="NCBI Taxonomy" id="3299025"/>
    <lineage>
        <taxon>Bacteria</taxon>
        <taxon>Pseudomonadati</taxon>
        <taxon>Pseudomonadota</taxon>
        <taxon>Betaproteobacteria</taxon>
        <taxon>Burkholderiales</taxon>
        <taxon>Sphaerotilaceae</taxon>
        <taxon>Roseateles</taxon>
    </lineage>
</organism>